<evidence type="ECO:0000256" key="1">
    <source>
        <dbReference type="SAM" id="Phobius"/>
    </source>
</evidence>
<feature type="domain" description="DUF7847" evidence="2">
    <location>
        <begin position="1"/>
        <end position="260"/>
    </location>
</feature>
<feature type="transmembrane region" description="Helical" evidence="1">
    <location>
        <begin position="132"/>
        <end position="157"/>
    </location>
</feature>
<dbReference type="OrthoDB" id="241125at2157"/>
<feature type="transmembrane region" description="Helical" evidence="1">
    <location>
        <begin position="186"/>
        <end position="210"/>
    </location>
</feature>
<reference evidence="3 4" key="1">
    <citation type="submission" date="2016-10" db="EMBL/GenBank/DDBJ databases">
        <authorList>
            <person name="de Groot N.N."/>
        </authorList>
    </citation>
    <scope>NUCLEOTIDE SEQUENCE [LARGE SCALE GENOMIC DNA]</scope>
    <source>
        <strain evidence="3 4">DSM 22187</strain>
    </source>
</reference>
<keyword evidence="1" id="KW-0812">Transmembrane</keyword>
<feature type="transmembrane region" description="Helical" evidence="1">
    <location>
        <begin position="93"/>
        <end position="126"/>
    </location>
</feature>
<keyword evidence="1" id="KW-1133">Transmembrane helix</keyword>
<dbReference type="EMBL" id="FNYR01000010">
    <property type="protein sequence ID" value="SEI87046.1"/>
    <property type="molecule type" value="Genomic_DNA"/>
</dbReference>
<dbReference type="Proteomes" id="UP000198888">
    <property type="component" value="Unassembled WGS sequence"/>
</dbReference>
<evidence type="ECO:0000313" key="3">
    <source>
        <dbReference type="EMBL" id="SEI87046.1"/>
    </source>
</evidence>
<organism evidence="3 4">
    <name type="scientific">Halohasta litchfieldiae</name>
    <dbReference type="NCBI Taxonomy" id="1073996"/>
    <lineage>
        <taxon>Archaea</taxon>
        <taxon>Methanobacteriati</taxon>
        <taxon>Methanobacteriota</taxon>
        <taxon>Stenosarchaea group</taxon>
        <taxon>Halobacteria</taxon>
        <taxon>Halobacteriales</taxon>
        <taxon>Haloferacaceae</taxon>
        <taxon>Halohasta</taxon>
    </lineage>
</organism>
<proteinExistence type="predicted"/>
<protein>
    <recommendedName>
        <fullName evidence="2">DUF7847 domain-containing protein</fullName>
    </recommendedName>
</protein>
<evidence type="ECO:0000313" key="4">
    <source>
        <dbReference type="Proteomes" id="UP000198888"/>
    </source>
</evidence>
<keyword evidence="4" id="KW-1185">Reference proteome</keyword>
<dbReference type="Pfam" id="PF25231">
    <property type="entry name" value="DUF7847"/>
    <property type="match status" value="1"/>
</dbReference>
<evidence type="ECO:0000259" key="2">
    <source>
        <dbReference type="Pfam" id="PF25231"/>
    </source>
</evidence>
<dbReference type="AlphaFoldDB" id="A0A1H6U6B3"/>
<dbReference type="STRING" id="1073996.SAMN05444271_11019"/>
<accession>A0A1H6U6B3</accession>
<sequence length="283" mass="29384">MAVINALKKVPGLLGSHPILFVPILLLYIVTTAQTVTQSVLPPLAGGVVALVISGLLFLLTPLYQGGTIGMANEAADSSRTSLGSFVRYGKQYYLSIFGAFLLILAMMTALGIVALLLAVVVFLSYSATGQSLAVLVIGGVAGLVVVGLYVTVSVFLQFHGHAIVIEDLGAVDGLKRSAEVVTENIRAVVGYFVVVLTGSLVVGGLYIGALWLSPVPFLTDPAATVSLELAFLEGLLSILFLWPVGAVYLVYSVLFYRSLIGTDGESTAPPAEPAEGPAGSSI</sequence>
<gene>
    <name evidence="3" type="ORF">SAMN05444271_11019</name>
</gene>
<feature type="transmembrane region" description="Helical" evidence="1">
    <location>
        <begin position="12"/>
        <end position="31"/>
    </location>
</feature>
<feature type="transmembrane region" description="Helical" evidence="1">
    <location>
        <begin position="230"/>
        <end position="252"/>
    </location>
</feature>
<feature type="transmembrane region" description="Helical" evidence="1">
    <location>
        <begin position="43"/>
        <end position="64"/>
    </location>
</feature>
<name>A0A1H6U6B3_9EURY</name>
<dbReference type="GeneID" id="35003140"/>
<dbReference type="KEGG" id="hae:halTADL_2362"/>
<keyword evidence="1" id="KW-0472">Membrane</keyword>
<dbReference type="RefSeq" id="WP_089672346.1">
    <property type="nucleotide sequence ID" value="NZ_CP024845.1"/>
</dbReference>
<accession>A0A2H4Q415</accession>
<dbReference type="InterPro" id="IPR057169">
    <property type="entry name" value="DUF7847"/>
</dbReference>